<proteinExistence type="predicted"/>
<dbReference type="InterPro" id="IPR024775">
    <property type="entry name" value="DinB-like"/>
</dbReference>
<evidence type="ECO:0000259" key="1">
    <source>
        <dbReference type="Pfam" id="PF12867"/>
    </source>
</evidence>
<dbReference type="SUPFAM" id="SSF109854">
    <property type="entry name" value="DinB/YfiT-like putative metalloenzymes"/>
    <property type="match status" value="1"/>
</dbReference>
<dbReference type="Proteomes" id="UP000654345">
    <property type="component" value="Unassembled WGS sequence"/>
</dbReference>
<accession>A0ABQ3UL12</accession>
<dbReference type="Gene3D" id="1.20.120.450">
    <property type="entry name" value="dinb family like domain"/>
    <property type="match status" value="1"/>
</dbReference>
<comment type="caution">
    <text evidence="2">The sequence shown here is derived from an EMBL/GenBank/DDBJ whole genome shotgun (WGS) entry which is preliminary data.</text>
</comment>
<feature type="domain" description="DinB-like" evidence="1">
    <location>
        <begin position="15"/>
        <end position="161"/>
    </location>
</feature>
<sequence length="176" mass="20168">MDIISFYRQEQRRVHVALQEAVQKLTTDEWHFLLPGAGNHIAFTFLHCIRTEDNVYRFILQGRPPIWNEDKWHEILHLPERLQGSSMSIADARRIFIHEPTSLLRYAEQVWRDGETYLSSIQDGGAALADRIIHVNPLGNMPALQVIGQVCISDLFAHLGEIHTLLGAQGKKVRLL</sequence>
<evidence type="ECO:0000313" key="2">
    <source>
        <dbReference type="EMBL" id="GHO53411.1"/>
    </source>
</evidence>
<reference evidence="2 3" key="1">
    <citation type="journal article" date="2021" name="Int. J. Syst. Evol. Microbiol.">
        <title>Reticulibacter mediterranei gen. nov., sp. nov., within the new family Reticulibacteraceae fam. nov., and Ktedonospora formicarum gen. nov., sp. nov., Ktedonobacter robiniae sp. nov., Dictyobacter formicarum sp. nov. and Dictyobacter arantiisoli sp. nov., belonging to the class Ktedonobacteria.</title>
        <authorList>
            <person name="Yabe S."/>
            <person name="Zheng Y."/>
            <person name="Wang C.M."/>
            <person name="Sakai Y."/>
            <person name="Abe K."/>
            <person name="Yokota A."/>
            <person name="Donadio S."/>
            <person name="Cavaletti L."/>
            <person name="Monciardini P."/>
        </authorList>
    </citation>
    <scope>NUCLEOTIDE SEQUENCE [LARGE SCALE GENOMIC DNA]</scope>
    <source>
        <strain evidence="2 3">SOSP1-30</strain>
    </source>
</reference>
<name>A0ABQ3UL12_9CHLR</name>
<dbReference type="Pfam" id="PF12867">
    <property type="entry name" value="DinB_2"/>
    <property type="match status" value="1"/>
</dbReference>
<organism evidence="2 3">
    <name type="scientific">Ktedonobacter robiniae</name>
    <dbReference type="NCBI Taxonomy" id="2778365"/>
    <lineage>
        <taxon>Bacteria</taxon>
        <taxon>Bacillati</taxon>
        <taxon>Chloroflexota</taxon>
        <taxon>Ktedonobacteria</taxon>
        <taxon>Ktedonobacterales</taxon>
        <taxon>Ktedonobacteraceae</taxon>
        <taxon>Ktedonobacter</taxon>
    </lineage>
</organism>
<evidence type="ECO:0000313" key="3">
    <source>
        <dbReference type="Proteomes" id="UP000654345"/>
    </source>
</evidence>
<gene>
    <name evidence="2" type="ORF">KSB_18860</name>
</gene>
<keyword evidence="3" id="KW-1185">Reference proteome</keyword>
<dbReference type="InterPro" id="IPR034660">
    <property type="entry name" value="DinB/YfiT-like"/>
</dbReference>
<dbReference type="EMBL" id="BNJG01000001">
    <property type="protein sequence ID" value="GHO53411.1"/>
    <property type="molecule type" value="Genomic_DNA"/>
</dbReference>
<protein>
    <recommendedName>
        <fullName evidence="1">DinB-like domain-containing protein</fullName>
    </recommendedName>
</protein>
<dbReference type="RefSeq" id="WP_201370244.1">
    <property type="nucleotide sequence ID" value="NZ_BNJG01000001.1"/>
</dbReference>